<evidence type="ECO:0000256" key="8">
    <source>
        <dbReference type="SAM" id="Coils"/>
    </source>
</evidence>
<feature type="region of interest" description="Disordered" evidence="9">
    <location>
        <begin position="1791"/>
        <end position="1820"/>
    </location>
</feature>
<dbReference type="OMA" id="NIMEHFA"/>
<gene>
    <name evidence="10" type="ORF">PTSG_11671</name>
</gene>
<evidence type="ECO:0000256" key="1">
    <source>
        <dbReference type="ARBA" id="ARBA00004120"/>
    </source>
</evidence>
<keyword evidence="11" id="KW-1185">Reference proteome</keyword>
<evidence type="ECO:0000256" key="3">
    <source>
        <dbReference type="ARBA" id="ARBA00022490"/>
    </source>
</evidence>
<feature type="coiled-coil region" evidence="8">
    <location>
        <begin position="689"/>
        <end position="744"/>
    </location>
</feature>
<feature type="compositionally biased region" description="Basic and acidic residues" evidence="9">
    <location>
        <begin position="2098"/>
        <end position="2115"/>
    </location>
</feature>
<feature type="compositionally biased region" description="Low complexity" evidence="9">
    <location>
        <begin position="2221"/>
        <end position="2245"/>
    </location>
</feature>
<feature type="compositionally biased region" description="Basic and acidic residues" evidence="9">
    <location>
        <begin position="229"/>
        <end position="240"/>
    </location>
</feature>
<comment type="subcellular location">
    <subcellularLocation>
        <location evidence="1">Cytoplasm</location>
        <location evidence="1">Cytoskeleton</location>
        <location evidence="1">Cilium basal body</location>
    </subcellularLocation>
    <subcellularLocation>
        <location evidence="2">Cytoplasm</location>
        <location evidence="2">Cytoskeleton</location>
        <location evidence="2">Microtubule organizing center</location>
        <location evidence="2">Centrosome</location>
    </subcellularLocation>
</comment>
<feature type="region of interest" description="Disordered" evidence="9">
    <location>
        <begin position="1469"/>
        <end position="1501"/>
    </location>
</feature>
<protein>
    <submittedName>
        <fullName evidence="10">Uncharacterized protein</fullName>
    </submittedName>
</protein>
<feature type="compositionally biased region" description="Acidic residues" evidence="9">
    <location>
        <begin position="2246"/>
        <end position="2259"/>
    </location>
</feature>
<evidence type="ECO:0000256" key="4">
    <source>
        <dbReference type="ARBA" id="ARBA00022794"/>
    </source>
</evidence>
<keyword evidence="6" id="KW-0206">Cytoskeleton</keyword>
<dbReference type="InterPro" id="IPR026201">
    <property type="entry name" value="Cep290"/>
</dbReference>
<dbReference type="STRING" id="946362.F2TY50"/>
<dbReference type="PANTHER" id="PTHR18879:SF20">
    <property type="entry name" value="CENTROSOMAL PROTEIN OF 290 KDA"/>
    <property type="match status" value="1"/>
</dbReference>
<feature type="region of interest" description="Disordered" evidence="9">
    <location>
        <begin position="2058"/>
        <end position="2115"/>
    </location>
</feature>
<evidence type="ECO:0000256" key="5">
    <source>
        <dbReference type="ARBA" id="ARBA00023054"/>
    </source>
</evidence>
<feature type="compositionally biased region" description="Low complexity" evidence="9">
    <location>
        <begin position="84"/>
        <end position="96"/>
    </location>
</feature>
<feature type="region of interest" description="Disordered" evidence="9">
    <location>
        <begin position="1855"/>
        <end position="1892"/>
    </location>
</feature>
<evidence type="ECO:0000313" key="10">
    <source>
        <dbReference type="EMBL" id="EGD76309.1"/>
    </source>
</evidence>
<feature type="coiled-coil region" evidence="8">
    <location>
        <begin position="1044"/>
        <end position="1164"/>
    </location>
</feature>
<keyword evidence="5 8" id="KW-0175">Coiled coil</keyword>
<dbReference type="EMBL" id="GL832956">
    <property type="protein sequence ID" value="EGD76309.1"/>
    <property type="molecule type" value="Genomic_DNA"/>
</dbReference>
<feature type="compositionally biased region" description="Basic and acidic residues" evidence="9">
    <location>
        <begin position="2260"/>
        <end position="2270"/>
    </location>
</feature>
<dbReference type="RefSeq" id="XP_004998484.1">
    <property type="nucleotide sequence ID" value="XM_004998427.1"/>
</dbReference>
<feature type="region of interest" description="Disordered" evidence="9">
    <location>
        <begin position="2221"/>
        <end position="2270"/>
    </location>
</feature>
<reference evidence="10" key="1">
    <citation type="submission" date="2009-08" db="EMBL/GenBank/DDBJ databases">
        <title>Annotation of Salpingoeca rosetta.</title>
        <authorList>
            <consortium name="The Broad Institute Genome Sequencing Platform"/>
            <person name="Russ C."/>
            <person name="Cuomo C."/>
            <person name="Burger G."/>
            <person name="Gray M.W."/>
            <person name="Holland P.W.H."/>
            <person name="King N."/>
            <person name="Lang F.B.F."/>
            <person name="Roger A.J."/>
            <person name="Ruiz-Trillo I."/>
            <person name="Young S.K."/>
            <person name="Zeng Q."/>
            <person name="Gargeya S."/>
            <person name="Alvarado L."/>
            <person name="Berlin A."/>
            <person name="Chapman S.B."/>
            <person name="Chen Z."/>
            <person name="Freedman E."/>
            <person name="Gellesch M."/>
            <person name="Goldberg J."/>
            <person name="Griggs A."/>
            <person name="Gujja S."/>
            <person name="Heilman E."/>
            <person name="Heiman D."/>
            <person name="Howarth C."/>
            <person name="Mehta T."/>
            <person name="Neiman D."/>
            <person name="Pearson M."/>
            <person name="Roberts A."/>
            <person name="Saif S."/>
            <person name="Shea T."/>
            <person name="Shenoy N."/>
            <person name="Sisk P."/>
            <person name="Stolte C."/>
            <person name="Sykes S."/>
            <person name="White J."/>
            <person name="Yandava C."/>
            <person name="Haas B."/>
            <person name="Nusbaum C."/>
            <person name="Birren B."/>
        </authorList>
    </citation>
    <scope>NUCLEOTIDE SEQUENCE [LARGE SCALE GENOMIC DNA]</scope>
    <source>
        <strain evidence="10">ATCC 50818</strain>
    </source>
</reference>
<evidence type="ECO:0000256" key="7">
    <source>
        <dbReference type="ARBA" id="ARBA00023273"/>
    </source>
</evidence>
<feature type="coiled-coil region" evidence="8">
    <location>
        <begin position="1251"/>
        <end position="1336"/>
    </location>
</feature>
<keyword evidence="7" id="KW-0966">Cell projection</keyword>
<dbReference type="OrthoDB" id="6351660at2759"/>
<proteinExistence type="predicted"/>
<organism evidence="11">
    <name type="scientific">Salpingoeca rosetta (strain ATCC 50818 / BSB-021)</name>
    <dbReference type="NCBI Taxonomy" id="946362"/>
    <lineage>
        <taxon>Eukaryota</taxon>
        <taxon>Choanoflagellata</taxon>
        <taxon>Craspedida</taxon>
        <taxon>Salpingoecidae</taxon>
        <taxon>Salpingoeca</taxon>
    </lineage>
</organism>
<feature type="coiled-coil region" evidence="8">
    <location>
        <begin position="978"/>
        <end position="1012"/>
    </location>
</feature>
<dbReference type="GO" id="GO:0005813">
    <property type="term" value="C:centrosome"/>
    <property type="evidence" value="ECO:0007669"/>
    <property type="project" value="UniProtKB-SubCell"/>
</dbReference>
<evidence type="ECO:0000256" key="6">
    <source>
        <dbReference type="ARBA" id="ARBA00023212"/>
    </source>
</evidence>
<feature type="region of interest" description="Disordered" evidence="9">
    <location>
        <begin position="211"/>
        <end position="240"/>
    </location>
</feature>
<sequence length="2270" mass="257984">MATSRLFAPKTRVVDWGSIKAIDVDDVIATENEDSLAHLEELYDMIVRCAPAPSALKKDILQLFRVTQLLLELKADDAEEYAQQLQASQRSAREAAGPISRPSTGGDSRQLQRKVEQLQLELRHKTESLELAQQDVQNLSSDLEAARSHADDLEAANKNLIAEIDDLKAHAEAKTAATAEAAQHQDRISQQLQEQRAAMARMDEALREAQEQVQRQREQLAQAQAAAAEDEKRAEGAESRVHDLAARVSSLERELETAVRDRDAALAHADILASHVADNTAADTRILAQVDATVKKWQHMLGEKDAELAAAREVMSRLQDEVVRQRQEAGREVEEMRRQHEGEVAALEQQLAAVQREGATQGTTPSLPSTTARDHETQLKNLRRTLEEAQAQNTRLRARMRQYEEGFGLSDALQEVEDLEAKVRQQDSEIEQRTQEANAALRRMDRLLDENAVLRERAGIFTVGSSEIDQMHADRRQELEGLRDAKTRLQADLDAARDETARLRQKLRKYATLGRVVGADEMEGDETAAENDIEVSLLQRKLQAAHDELAEARADATEFRRRWTHAQDALTAAEKREREKEREAERLGTEVRMLKAALYQLAQEMNNLQFYINKDGDLREYKVSCPSVRDLLAFYNSTAASASPSHTTPAQQQDTSAAPTASSPSSSAAQQRGAAGASADLITLYQSDILALRTAKAELARAFQELQREHRRAVADLERARGDNKQLTKRAEDLERVNAELQSQQWLQLPVQLPATGRDVVHVLNQQLLETLHELDKKQEHIVSMNRQLLQLEQQYAVLVKQKDLLYQEHNEKRKEWEEEKSVLESRVEEAEHAKTEAAQWRQQLNDAMDTIAAVKRGEERALLASLARKVSRLRVNNAALERRYKLSLSREEAATRQLRSLRAALRQCESAARITIDAAKQKNDETTRELYECMAQLEECVPRQQVDSLHRRCEVLAARYQKLLSQHHDVQQQLSTCRDASVKLVQAENSIALYQREVEMLQARCNNANTQQSTTPATAQQSSSLQHEVDRLRINNEQEHQRAEVLALKVKQTEDLLASTEERCQQLDGKLQEVINDNLSLKEKEAELLQTIASRMHLDEATKLREELKQLKEYKHKTEAEITVLKRTADIAVTQADTARRLAQTKDEELHALRTQLIELQVEDDERLQIGRLSHQLLAAQMAEADAVRRLDAEKRKSLAQEREIKQLQVDVEQKHTALIEQSQVSRQRLSHLNASLSALRTQYAGAVTLHQQEQAVQALQDVLETKRRLEDEVAEAKRQREEAQSHVDALRIQQQHLQETMAALGDTKAMTLQANEWQQRLTRARLQTLQLQRRVHDLEGEVDHLSRAAETSRHRQAQLEAEAVEMTQSFEQRETAWLKREEQLEKWLSELDHRMRQQTVQVEARRRDDENFLPASEWPIGQQLSHAIESIKRLLQQRSDLRDETKRLEHRVQDQIVELAEANAATRRAEAAAKTTPHTGANQHDADDDDNGDGGGDALEDASLRYQLDRVIKVSQQTIASLQNMLDTREKALDEAHAQLDEQHQRHEAEKREWEETKKELEHRLQLQNANTAAPPRRPTAMTARGGDAMQVVDEMRAHVRRLETDNELLRQDARRAQERLATKEKDLLAIKRELVGSLQELEAEFRGVVEERDALEEQLNATKAKLQEAEDGLRAQQREAMSLRQSHEEEAAVMRSALERSQKYIDALSQPGSPKVTMETLRKRLARKTAEVKRLQYVLVEVKKPGGDEAALTDALKVPFMEKARALEQERDELKEELATLKSRAAKAEANASTFKTQAEDLQSQLETHRKESSGAVALSAKFERDLKRTKGELEASRKRCQALEQQLKSVREQARETRAQTVAKAPTSARDDSRKPHVSRDLQEPSSVKWEADKKLQKRMENLKSKLATKEEELQAANSQVANLKATIERLKRERNALQRKTKALEAASEDHATLRARVERLQEEKTQLRRELEVDANVRVMELQAIVRDLEAKLADKTSTSGKHDDLATDGKKGTLEKQVLDLKAENLQLQLQLEQAQATDVSALKAELASLREQQQQQQQSGGGAGGGGGKGGRTAVEASELQRVRKLNRQLRTEREKANERAHEADKTRERLQQELNDCHRNQEMLEAEIQQKQQRIDKLQASLERMAANEERLQSRAALPAQAETRLEELEEENRELRAELSAFDPEFFEEIETLKYEHQQAKQEVARLRALLSQQQQQQQQQQQLQSSTRQQGVVDVDADDDDIDGDDGDGAQKDKGEEET</sequence>
<feature type="compositionally biased region" description="Gly residues" evidence="9">
    <location>
        <begin position="2067"/>
        <end position="2079"/>
    </location>
</feature>
<feature type="coiled-coil region" evidence="8">
    <location>
        <begin position="1521"/>
        <end position="1689"/>
    </location>
</feature>
<keyword evidence="3" id="KW-0963">Cytoplasm</keyword>
<name>F2TY50_SALR5</name>
<dbReference type="PANTHER" id="PTHR18879">
    <property type="entry name" value="CENTROSOMAL PROTEIN OF 290 KDA"/>
    <property type="match status" value="1"/>
</dbReference>
<feature type="region of interest" description="Disordered" evidence="9">
    <location>
        <begin position="641"/>
        <end position="672"/>
    </location>
</feature>
<accession>F2TY50</accession>
<evidence type="ECO:0000313" key="11">
    <source>
        <dbReference type="Proteomes" id="UP000007799"/>
    </source>
</evidence>
<evidence type="ECO:0000256" key="2">
    <source>
        <dbReference type="ARBA" id="ARBA00004300"/>
    </source>
</evidence>
<dbReference type="InParanoid" id="F2TY50"/>
<feature type="compositionally biased region" description="Basic and acidic residues" evidence="9">
    <location>
        <begin position="1873"/>
        <end position="1887"/>
    </location>
</feature>
<dbReference type="KEGG" id="sre:PTSG_11671"/>
<keyword evidence="4" id="KW-0970">Cilium biogenesis/degradation</keyword>
<feature type="coiled-coil region" evidence="8">
    <location>
        <begin position="301"/>
        <end position="597"/>
    </location>
</feature>
<feature type="region of interest" description="Disordered" evidence="9">
    <location>
        <begin position="84"/>
        <end position="112"/>
    </location>
</feature>
<dbReference type="GeneID" id="16079078"/>
<dbReference type="eggNOG" id="ENOG502QPTZ">
    <property type="taxonomic scope" value="Eukaryota"/>
</dbReference>
<dbReference type="FunCoup" id="F2TY50">
    <property type="interactions" value="671"/>
</dbReference>
<dbReference type="Proteomes" id="UP000007799">
    <property type="component" value="Unassembled WGS sequence"/>
</dbReference>
<feature type="compositionally biased region" description="Polar residues" evidence="9">
    <location>
        <begin position="1794"/>
        <end position="1809"/>
    </location>
</feature>
<feature type="coiled-coil region" evidence="8">
    <location>
        <begin position="1426"/>
        <end position="1453"/>
    </location>
</feature>
<evidence type="ECO:0000256" key="9">
    <source>
        <dbReference type="SAM" id="MobiDB-lite"/>
    </source>
</evidence>
<dbReference type="GO" id="GO:0030030">
    <property type="term" value="P:cell projection organization"/>
    <property type="evidence" value="ECO:0007669"/>
    <property type="project" value="UniProtKB-KW"/>
</dbReference>
<dbReference type="Gene3D" id="1.10.287.1490">
    <property type="match status" value="2"/>
</dbReference>
<feature type="coiled-coil region" evidence="8">
    <location>
        <begin position="775"/>
        <end position="912"/>
    </location>
</feature>